<dbReference type="CDD" id="cd05266">
    <property type="entry name" value="SDR_a4"/>
    <property type="match status" value="1"/>
</dbReference>
<dbReference type="OrthoDB" id="9808276at2"/>
<evidence type="ECO:0000313" key="4">
    <source>
        <dbReference type="Proteomes" id="UP000278398"/>
    </source>
</evidence>
<dbReference type="Gene3D" id="3.40.50.720">
    <property type="entry name" value="NAD(P)-binding Rossmann-like Domain"/>
    <property type="match status" value="1"/>
</dbReference>
<dbReference type="PANTHER" id="PTHR43574">
    <property type="entry name" value="EPIMERASE-RELATED"/>
    <property type="match status" value="1"/>
</dbReference>
<dbReference type="AlphaFoldDB" id="A0A429Z1P9"/>
<dbReference type="SUPFAM" id="SSF51735">
    <property type="entry name" value="NAD(P)-binding Rossmann-fold domains"/>
    <property type="match status" value="1"/>
</dbReference>
<comment type="caution">
    <text evidence="3">The sequence shown here is derived from an EMBL/GenBank/DDBJ whole genome shotgun (WGS) entry which is preliminary data.</text>
</comment>
<keyword evidence="1" id="KW-0520">NAD</keyword>
<name>A0A429Z1P9_9HYPH</name>
<dbReference type="Proteomes" id="UP000278398">
    <property type="component" value="Unassembled WGS sequence"/>
</dbReference>
<evidence type="ECO:0000313" key="3">
    <source>
        <dbReference type="EMBL" id="RST87633.1"/>
    </source>
</evidence>
<accession>A0A429Z1P9</accession>
<gene>
    <name evidence="3" type="ORF">EJC49_04605</name>
</gene>
<dbReference type="EMBL" id="RWKW01000014">
    <property type="protein sequence ID" value="RST87633.1"/>
    <property type="molecule type" value="Genomic_DNA"/>
</dbReference>
<evidence type="ECO:0000256" key="1">
    <source>
        <dbReference type="ARBA" id="ARBA00023027"/>
    </source>
</evidence>
<keyword evidence="4" id="KW-1185">Reference proteome</keyword>
<proteinExistence type="predicted"/>
<dbReference type="RefSeq" id="WP_126698291.1">
    <property type="nucleotide sequence ID" value="NZ_RWKW01000014.1"/>
</dbReference>
<evidence type="ECO:0000259" key="2">
    <source>
        <dbReference type="Pfam" id="PF01370"/>
    </source>
</evidence>
<dbReference type="Pfam" id="PF01370">
    <property type="entry name" value="Epimerase"/>
    <property type="match status" value="1"/>
</dbReference>
<dbReference type="InterPro" id="IPR001509">
    <property type="entry name" value="Epimerase_deHydtase"/>
</dbReference>
<reference evidence="3 4" key="1">
    <citation type="submission" date="2018-12" db="EMBL/GenBank/DDBJ databases">
        <title>Mesorhizobium carbonis sp. nov., isolated from coal mine water.</title>
        <authorList>
            <person name="Xin W."/>
            <person name="Xu Z."/>
            <person name="Xiang F."/>
            <person name="Zhang J."/>
            <person name="Xi L."/>
            <person name="Liu J."/>
        </authorList>
    </citation>
    <scope>NUCLEOTIDE SEQUENCE [LARGE SCALE GENOMIC DNA]</scope>
    <source>
        <strain evidence="3 4">B2.3</strain>
    </source>
</reference>
<dbReference type="InterPro" id="IPR036291">
    <property type="entry name" value="NAD(P)-bd_dom_sf"/>
</dbReference>
<protein>
    <submittedName>
        <fullName evidence="3">SDR family oxidoreductase</fullName>
    </submittedName>
</protein>
<sequence length="303" mass="32940">MRIFIFGAGYSGRAFARRMEGKAEWIAGTTRSAGKFDALSRDGMRPVLFDGADLSPEARALLAETTHLVISAGPQNGDDPVLAVARETILSAMPALEWIGYLSTVGVYGDHDGAWVNEDSECRPSAQRSTERLKAEAGWLEIGRARGVPVAVLRLSGIYGPGRNALVNLASGTAKRVIREGQVFNRIHVADIAAALEHLGGLSLGGVYNVSDDRPCPPQDVISFAAGLMGVEPPPEVAFEDAVMSPMALSFWGENKRVSNAKIRQTGFDFGYPDHETALTRMWREDDWHGEADEVRTTRRKMV</sequence>
<feature type="domain" description="NAD-dependent epimerase/dehydratase" evidence="2">
    <location>
        <begin position="5"/>
        <end position="164"/>
    </location>
</feature>
<organism evidence="3 4">
    <name type="scientific">Aquibium carbonis</name>
    <dbReference type="NCBI Taxonomy" id="2495581"/>
    <lineage>
        <taxon>Bacteria</taxon>
        <taxon>Pseudomonadati</taxon>
        <taxon>Pseudomonadota</taxon>
        <taxon>Alphaproteobacteria</taxon>
        <taxon>Hyphomicrobiales</taxon>
        <taxon>Phyllobacteriaceae</taxon>
        <taxon>Aquibium</taxon>
    </lineage>
</organism>